<dbReference type="GO" id="GO:0061630">
    <property type="term" value="F:ubiquitin protein ligase activity"/>
    <property type="evidence" value="ECO:0007669"/>
    <property type="project" value="UniProtKB-EC"/>
</dbReference>
<proteinExistence type="inferred from homology"/>
<evidence type="ECO:0000256" key="7">
    <source>
        <dbReference type="ARBA" id="ARBA00022771"/>
    </source>
</evidence>
<keyword evidence="8" id="KW-0833">Ubl conjugation pathway</keyword>
<dbReference type="InterPro" id="IPR013083">
    <property type="entry name" value="Znf_RING/FYVE/PHD"/>
</dbReference>
<dbReference type="InterPro" id="IPR001841">
    <property type="entry name" value="Znf_RING"/>
</dbReference>
<feature type="compositionally biased region" description="Polar residues" evidence="12">
    <location>
        <begin position="62"/>
        <end position="77"/>
    </location>
</feature>
<dbReference type="PANTHER" id="PTHR46632">
    <property type="entry name" value="E3 UBIQUITIN-PROTEIN LIGASE SINA-LIKE 4"/>
    <property type="match status" value="1"/>
</dbReference>
<evidence type="ECO:0000256" key="10">
    <source>
        <dbReference type="ARBA" id="ARBA00024004"/>
    </source>
</evidence>
<dbReference type="Pfam" id="PF21362">
    <property type="entry name" value="Sina_RING"/>
    <property type="match status" value="1"/>
</dbReference>
<comment type="similarity">
    <text evidence="3">Belongs to the SINA (Seven in absentia) family.</text>
</comment>
<feature type="domain" description="RING-type" evidence="13">
    <location>
        <begin position="149"/>
        <end position="184"/>
    </location>
</feature>
<comment type="pathway">
    <text evidence="2">Protein modification; protein ubiquitination.</text>
</comment>
<dbReference type="InterPro" id="IPR049548">
    <property type="entry name" value="Sina-like_RING"/>
</dbReference>
<comment type="function">
    <text evidence="10">E3 ubiquitin-protein ligase that mediates ubiquitination and subsequent proteasomal degradation of target proteins. E3 ubiquitin ligases accept ubiquitin from an E2 ubiquitin-conjugating enzyme in the form of a thioester and then directly transfers the ubiquitin to targeted substrates. It probably triggers the ubiquitin-mediated degradation of different substrates.</text>
</comment>
<dbReference type="Gene3D" id="3.30.40.10">
    <property type="entry name" value="Zinc/RING finger domain, C3HC4 (zinc finger)"/>
    <property type="match status" value="1"/>
</dbReference>
<evidence type="ECO:0000259" key="14">
    <source>
        <dbReference type="PROSITE" id="PS51081"/>
    </source>
</evidence>
<reference evidence="15" key="1">
    <citation type="submission" date="2019-10" db="EMBL/GenBank/DDBJ databases">
        <authorList>
            <person name="Zhang R."/>
            <person name="Pan Y."/>
            <person name="Wang J."/>
            <person name="Ma R."/>
            <person name="Yu S."/>
        </authorList>
    </citation>
    <scope>NUCLEOTIDE SEQUENCE</scope>
    <source>
        <strain evidence="15">LA-IB0</strain>
        <tissue evidence="15">Leaf</tissue>
    </source>
</reference>
<dbReference type="InterPro" id="IPR013010">
    <property type="entry name" value="Znf_SIAH"/>
</dbReference>
<evidence type="ECO:0000256" key="5">
    <source>
        <dbReference type="ARBA" id="ARBA00022679"/>
    </source>
</evidence>
<feature type="domain" description="SIAH-type" evidence="14">
    <location>
        <begin position="202"/>
        <end position="260"/>
    </location>
</feature>
<dbReference type="PROSITE" id="PS50089">
    <property type="entry name" value="ZF_RING_2"/>
    <property type="match status" value="1"/>
</dbReference>
<dbReference type="PROSITE" id="PS51081">
    <property type="entry name" value="ZF_SIAH"/>
    <property type="match status" value="1"/>
</dbReference>
<evidence type="ECO:0000256" key="6">
    <source>
        <dbReference type="ARBA" id="ARBA00022723"/>
    </source>
</evidence>
<dbReference type="SUPFAM" id="SSF49599">
    <property type="entry name" value="TRAF domain-like"/>
    <property type="match status" value="1"/>
</dbReference>
<sequence length="377" mass="41171">MARFSVGGDEDGNEERERPSCNNTPLSKKPRTSNTNSYTAGRPNAAAAASTSNSGDRAAGSITGNPNSTVAAPSESQLCPDEESDTSGANSSSSSDEEEERSGDEVQPNEARLNLSPDGNDDHSHRCEEPEELSGPISMTLTDPDVLDCPVCFDPLSSPVYQCENGHISCASCCTVMKNKCPNCCMPIGYNRCRAIEKVLEAVRIACRNKPYGCMETLNYSEKLAHEKTCNNAPCSCPHPGCDYVGMSKCLYAHFAMLHRNSSKQFIFGSYVSISLDNAQKHMFLQEKNESILFIINRSTESRGSFVNVICVAPGKRRYLYYLSARDGESSVRLKTSAECIPKWTAHPPAKKVLMVPSDFIRVSGQLNLDLIIWGDC</sequence>
<comment type="catalytic activity">
    <reaction evidence="1">
        <text>S-ubiquitinyl-[E2 ubiquitin-conjugating enzyme]-L-cysteine + [acceptor protein]-L-lysine = [E2 ubiquitin-conjugating enzyme]-L-cysteine + N(6)-ubiquitinyl-[acceptor protein]-L-lysine.</text>
        <dbReference type="EC" id="2.3.2.27"/>
    </reaction>
</comment>
<dbReference type="InterPro" id="IPR044286">
    <property type="entry name" value="SINL_plant"/>
</dbReference>
<dbReference type="CDD" id="cd16571">
    <property type="entry name" value="RING-HC_SIAHs"/>
    <property type="match status" value="1"/>
</dbReference>
<name>A0AAV6XPF8_9LAMI</name>
<evidence type="ECO:0000256" key="1">
    <source>
        <dbReference type="ARBA" id="ARBA00000900"/>
    </source>
</evidence>
<evidence type="ECO:0000313" key="16">
    <source>
        <dbReference type="Proteomes" id="UP000826271"/>
    </source>
</evidence>
<comment type="caution">
    <text evidence="15">The sequence shown here is derived from an EMBL/GenBank/DDBJ whole genome shotgun (WGS) entry which is preliminary data.</text>
</comment>
<keyword evidence="5" id="KW-0808">Transferase</keyword>
<evidence type="ECO:0000256" key="12">
    <source>
        <dbReference type="SAM" id="MobiDB-lite"/>
    </source>
</evidence>
<keyword evidence="7 11" id="KW-0863">Zinc-finger</keyword>
<evidence type="ECO:0000256" key="9">
    <source>
        <dbReference type="ARBA" id="ARBA00022833"/>
    </source>
</evidence>
<evidence type="ECO:0000313" key="15">
    <source>
        <dbReference type="EMBL" id="KAG8384148.1"/>
    </source>
</evidence>
<dbReference type="Proteomes" id="UP000826271">
    <property type="component" value="Unassembled WGS sequence"/>
</dbReference>
<keyword evidence="6" id="KW-0479">Metal-binding</keyword>
<accession>A0AAV6XPF8</accession>
<keyword evidence="16" id="KW-1185">Reference proteome</keyword>
<dbReference type="AlphaFoldDB" id="A0AAV6XPF8"/>
<evidence type="ECO:0000256" key="4">
    <source>
        <dbReference type="ARBA" id="ARBA00012483"/>
    </source>
</evidence>
<evidence type="ECO:0000256" key="8">
    <source>
        <dbReference type="ARBA" id="ARBA00022786"/>
    </source>
</evidence>
<feature type="region of interest" description="Disordered" evidence="12">
    <location>
        <begin position="1"/>
        <end position="137"/>
    </location>
</feature>
<gene>
    <name evidence="15" type="ORF">BUALT_Bualt04G0088100</name>
</gene>
<evidence type="ECO:0000259" key="13">
    <source>
        <dbReference type="PROSITE" id="PS50089"/>
    </source>
</evidence>
<evidence type="ECO:0000256" key="3">
    <source>
        <dbReference type="ARBA" id="ARBA00009119"/>
    </source>
</evidence>
<evidence type="ECO:0000256" key="2">
    <source>
        <dbReference type="ARBA" id="ARBA00004906"/>
    </source>
</evidence>
<protein>
    <recommendedName>
        <fullName evidence="4">RING-type E3 ubiquitin transferase</fullName>
        <ecNumber evidence="4">2.3.2.27</ecNumber>
    </recommendedName>
</protein>
<dbReference type="EC" id="2.3.2.27" evidence="4"/>
<keyword evidence="9" id="KW-0862">Zinc</keyword>
<dbReference type="EMBL" id="WHWC01000004">
    <property type="protein sequence ID" value="KAG8384148.1"/>
    <property type="molecule type" value="Genomic_DNA"/>
</dbReference>
<feature type="compositionally biased region" description="Polar residues" evidence="12">
    <location>
        <begin position="20"/>
        <end position="39"/>
    </location>
</feature>
<dbReference type="Pfam" id="PF21361">
    <property type="entry name" value="Sina_ZnF"/>
    <property type="match status" value="1"/>
</dbReference>
<dbReference type="GO" id="GO:0008270">
    <property type="term" value="F:zinc ion binding"/>
    <property type="evidence" value="ECO:0007669"/>
    <property type="project" value="UniProtKB-KW"/>
</dbReference>
<organism evidence="15 16">
    <name type="scientific">Buddleja alternifolia</name>
    <dbReference type="NCBI Taxonomy" id="168488"/>
    <lineage>
        <taxon>Eukaryota</taxon>
        <taxon>Viridiplantae</taxon>
        <taxon>Streptophyta</taxon>
        <taxon>Embryophyta</taxon>
        <taxon>Tracheophyta</taxon>
        <taxon>Spermatophyta</taxon>
        <taxon>Magnoliopsida</taxon>
        <taxon>eudicotyledons</taxon>
        <taxon>Gunneridae</taxon>
        <taxon>Pentapetalae</taxon>
        <taxon>asterids</taxon>
        <taxon>lamiids</taxon>
        <taxon>Lamiales</taxon>
        <taxon>Scrophulariaceae</taxon>
        <taxon>Buddlejeae</taxon>
        <taxon>Buddleja</taxon>
    </lineage>
</organism>
<dbReference type="PANTHER" id="PTHR46632:SF16">
    <property type="entry name" value="E3 UBIQUITIN-PROTEIN LIGASE SINA-LIKE 10"/>
    <property type="match status" value="1"/>
</dbReference>
<evidence type="ECO:0000256" key="11">
    <source>
        <dbReference type="PROSITE-ProRule" id="PRU00455"/>
    </source>
</evidence>